<protein>
    <submittedName>
        <fullName evidence="9">Nickel ABC transporter, permease subunit NikB</fullName>
    </submittedName>
</protein>
<dbReference type="AlphaFoldDB" id="A0A0K8PCA3"/>
<keyword evidence="3" id="KW-1003">Cell membrane</keyword>
<name>A0A0K8PCA3_STRAJ</name>
<evidence type="ECO:0000259" key="8">
    <source>
        <dbReference type="PROSITE" id="PS50928"/>
    </source>
</evidence>
<proteinExistence type="inferred from homology"/>
<evidence type="ECO:0000256" key="5">
    <source>
        <dbReference type="ARBA" id="ARBA00022989"/>
    </source>
</evidence>
<dbReference type="InterPro" id="IPR035906">
    <property type="entry name" value="MetI-like_sf"/>
</dbReference>
<feature type="transmembrane region" description="Helical" evidence="7">
    <location>
        <begin position="138"/>
        <end position="160"/>
    </location>
</feature>
<dbReference type="InterPro" id="IPR000515">
    <property type="entry name" value="MetI-like"/>
</dbReference>
<dbReference type="GO" id="GO:0071916">
    <property type="term" value="F:dipeptide transmembrane transporter activity"/>
    <property type="evidence" value="ECO:0007669"/>
    <property type="project" value="TreeGrafter"/>
</dbReference>
<evidence type="ECO:0000313" key="9">
    <source>
        <dbReference type="EMBL" id="GAP45527.1"/>
    </source>
</evidence>
<feature type="domain" description="ABC transmembrane type-1" evidence="8">
    <location>
        <begin position="99"/>
        <end position="308"/>
    </location>
</feature>
<evidence type="ECO:0000256" key="2">
    <source>
        <dbReference type="ARBA" id="ARBA00022448"/>
    </source>
</evidence>
<keyword evidence="10" id="KW-1185">Reference proteome</keyword>
<evidence type="ECO:0000313" key="10">
    <source>
        <dbReference type="Proteomes" id="UP000053859"/>
    </source>
</evidence>
<dbReference type="PANTHER" id="PTHR43163">
    <property type="entry name" value="DIPEPTIDE TRANSPORT SYSTEM PERMEASE PROTEIN DPPB-RELATED"/>
    <property type="match status" value="1"/>
</dbReference>
<dbReference type="OrthoDB" id="9778910at2"/>
<evidence type="ECO:0000256" key="6">
    <source>
        <dbReference type="ARBA" id="ARBA00023136"/>
    </source>
</evidence>
<feature type="transmembrane region" description="Helical" evidence="7">
    <location>
        <begin position="105"/>
        <end position="126"/>
    </location>
</feature>
<dbReference type="EMBL" id="DF968188">
    <property type="protein sequence ID" value="GAP45527.1"/>
    <property type="molecule type" value="Genomic_DNA"/>
</dbReference>
<dbReference type="GO" id="GO:0005886">
    <property type="term" value="C:plasma membrane"/>
    <property type="evidence" value="ECO:0007669"/>
    <property type="project" value="UniProtKB-SubCell"/>
</dbReference>
<dbReference type="PANTHER" id="PTHR43163:SF6">
    <property type="entry name" value="DIPEPTIDE TRANSPORT SYSTEM PERMEASE PROTEIN DPPB-RELATED"/>
    <property type="match status" value="1"/>
</dbReference>
<gene>
    <name evidence="9" type="ORF">SAZU_0257</name>
</gene>
<dbReference type="Pfam" id="PF19300">
    <property type="entry name" value="BPD_transp_1_N"/>
    <property type="match status" value="1"/>
</dbReference>
<evidence type="ECO:0000256" key="7">
    <source>
        <dbReference type="RuleBase" id="RU363032"/>
    </source>
</evidence>
<feature type="transmembrane region" description="Helical" evidence="7">
    <location>
        <begin position="247"/>
        <end position="265"/>
    </location>
</feature>
<reference evidence="9" key="1">
    <citation type="journal article" date="2015" name="Genome Announc.">
        <title>Draft Genome Sequence of Thiostrepton-Producing Streptomyces azureus ATCC 14921.</title>
        <authorList>
            <person name="Sakihara K."/>
            <person name="Maeda J."/>
            <person name="Tashiro K."/>
            <person name="Fujino Y."/>
            <person name="Kuhara S."/>
            <person name="Ohshima T."/>
            <person name="Ogata S."/>
            <person name="Doi K."/>
        </authorList>
    </citation>
    <scope>NUCLEOTIDE SEQUENCE [LARGE SCALE GENOMIC DNA]</scope>
    <source>
        <strain evidence="9">ATCC14921</strain>
    </source>
</reference>
<dbReference type="SUPFAM" id="SSF161098">
    <property type="entry name" value="MetI-like"/>
    <property type="match status" value="1"/>
</dbReference>
<dbReference type="PROSITE" id="PS50928">
    <property type="entry name" value="ABC_TM1"/>
    <property type="match status" value="1"/>
</dbReference>
<evidence type="ECO:0000256" key="3">
    <source>
        <dbReference type="ARBA" id="ARBA00022475"/>
    </source>
</evidence>
<dbReference type="InterPro" id="IPR045621">
    <property type="entry name" value="BPD_transp_1_N"/>
</dbReference>
<keyword evidence="5 7" id="KW-1133">Transmembrane helix</keyword>
<keyword evidence="4 7" id="KW-0812">Transmembrane</keyword>
<dbReference type="CDD" id="cd06261">
    <property type="entry name" value="TM_PBP2"/>
    <property type="match status" value="1"/>
</dbReference>
<organism evidence="9 10">
    <name type="scientific">Streptomyces azureus</name>
    <dbReference type="NCBI Taxonomy" id="146537"/>
    <lineage>
        <taxon>Bacteria</taxon>
        <taxon>Bacillati</taxon>
        <taxon>Actinomycetota</taxon>
        <taxon>Actinomycetes</taxon>
        <taxon>Kitasatosporales</taxon>
        <taxon>Streptomycetaceae</taxon>
        <taxon>Streptomyces</taxon>
    </lineage>
</organism>
<dbReference type="Pfam" id="PF00528">
    <property type="entry name" value="BPD_transp_1"/>
    <property type="match status" value="1"/>
</dbReference>
<dbReference type="RefSeq" id="WP_059414103.1">
    <property type="nucleotide sequence ID" value="NZ_DF968188.1"/>
</dbReference>
<keyword evidence="6 7" id="KW-0472">Membrane</keyword>
<comment type="subcellular location">
    <subcellularLocation>
        <location evidence="1 7">Cell membrane</location>
        <topology evidence="1 7">Multi-pass membrane protein</topology>
    </subcellularLocation>
</comment>
<dbReference type="Proteomes" id="UP000053859">
    <property type="component" value="Unassembled WGS sequence"/>
</dbReference>
<feature type="transmembrane region" description="Helical" evidence="7">
    <location>
        <begin position="12"/>
        <end position="32"/>
    </location>
</feature>
<dbReference type="PATRIC" id="fig|146537.3.peg.273"/>
<evidence type="ECO:0000256" key="1">
    <source>
        <dbReference type="ARBA" id="ARBA00004651"/>
    </source>
</evidence>
<evidence type="ECO:0000256" key="4">
    <source>
        <dbReference type="ARBA" id="ARBA00022692"/>
    </source>
</evidence>
<keyword evidence="2 7" id="KW-0813">Transport</keyword>
<comment type="similarity">
    <text evidence="7">Belongs to the binding-protein-dependent transport system permease family.</text>
</comment>
<feature type="transmembrane region" description="Helical" evidence="7">
    <location>
        <begin position="285"/>
        <end position="311"/>
    </location>
</feature>
<accession>A0A0K8PCA3</accession>
<sequence>MIAVVRILLRRVALLVPLMLGIVLFVFLVMRFSDVDPASAFFQGANPTPQQLHDFREEHGLLDPLPVRYADFVADLLHGDMGTSALTRAPVVDQVTTALPLTLQLTFLGLGIAVVLSLVGGVTAAIYRDRLPDQVIRVVSLTGVAAPGFWLALLMIQYLAVDLGWFPTGGYINPADSFTGWLKTMTLPALALSLPVAAQLTRIVRTAVVEELDKDYVRTAIGSGLPPRVVVGRNVLRNALINPLTVLGLRVGYLLGGAVVIETIFSLPGMGKLMIDAVKNGDPAVVQGVVLTTAAGFVVVNLVIDVLYLLVNPRLRDATT</sequence>
<dbReference type="Gene3D" id="1.10.3720.10">
    <property type="entry name" value="MetI-like"/>
    <property type="match status" value="1"/>
</dbReference>
<feature type="transmembrane region" description="Helical" evidence="7">
    <location>
        <begin position="180"/>
        <end position="198"/>
    </location>
</feature>